<name>A0A1W2CZ38_9SPHI</name>
<feature type="signal peptide" evidence="1">
    <location>
        <begin position="1"/>
        <end position="27"/>
    </location>
</feature>
<dbReference type="STRING" id="151894.SAMN04488524_3433"/>
<dbReference type="GO" id="GO:0016787">
    <property type="term" value="F:hydrolase activity"/>
    <property type="evidence" value="ECO:0007669"/>
    <property type="project" value="UniProtKB-KW"/>
</dbReference>
<dbReference type="EMBL" id="FWXT01000002">
    <property type="protein sequence ID" value="SMC90481.1"/>
    <property type="molecule type" value="Genomic_DNA"/>
</dbReference>
<keyword evidence="1" id="KW-0732">Signal</keyword>
<feature type="chain" id="PRO_5012574255" evidence="1">
    <location>
        <begin position="28"/>
        <end position="267"/>
    </location>
</feature>
<dbReference type="InterPro" id="IPR029062">
    <property type="entry name" value="Class_I_gatase-like"/>
</dbReference>
<gene>
    <name evidence="2" type="ORF">SAMN04488524_3433</name>
</gene>
<evidence type="ECO:0000313" key="3">
    <source>
        <dbReference type="Proteomes" id="UP000192756"/>
    </source>
</evidence>
<dbReference type="SUPFAM" id="SSF52317">
    <property type="entry name" value="Class I glutamine amidotransferase-like"/>
    <property type="match status" value="1"/>
</dbReference>
<keyword evidence="3" id="KW-1185">Reference proteome</keyword>
<reference evidence="3" key="1">
    <citation type="submission" date="2017-04" db="EMBL/GenBank/DDBJ databases">
        <authorList>
            <person name="Varghese N."/>
            <person name="Submissions S."/>
        </authorList>
    </citation>
    <scope>NUCLEOTIDE SEQUENCE [LARGE SCALE GENOMIC DNA]</scope>
    <source>
        <strain evidence="3">DSM 12126</strain>
    </source>
</reference>
<keyword evidence="2" id="KW-0378">Hydrolase</keyword>
<organism evidence="2 3">
    <name type="scientific">Pedobacter africanus</name>
    <dbReference type="NCBI Taxonomy" id="151894"/>
    <lineage>
        <taxon>Bacteria</taxon>
        <taxon>Pseudomonadati</taxon>
        <taxon>Bacteroidota</taxon>
        <taxon>Sphingobacteriia</taxon>
        <taxon>Sphingobacteriales</taxon>
        <taxon>Sphingobacteriaceae</taxon>
        <taxon>Pedobacter</taxon>
    </lineage>
</organism>
<sequence>MLLKYVSRKNILAIVFCCLTTISSAIAQQKTVLLDNYFNHELKKDKSGKEIRFHYTWEDKTLNGFSMLGDIFTREGLSIKSLDMAPSTQNLKEASIYIIVDPDNQKESPVPNLISANDVNAIVNWVKKGGVLAIFANDSSNNNLVQLNDLSKRFGITFTNKSRNMVRDKKIEMGTVNVPSGNEVFPGSRKFYLKELAVIHAEKPAIPLIKEGEDTIMAICRYGKGTVFAVGDPWLYNEYIDGTRIPAEYENYNGAVELVKWLKKQIP</sequence>
<evidence type="ECO:0000256" key="1">
    <source>
        <dbReference type="SAM" id="SignalP"/>
    </source>
</evidence>
<dbReference type="RefSeq" id="WP_084240212.1">
    <property type="nucleotide sequence ID" value="NZ_FWXT01000002.1"/>
</dbReference>
<proteinExistence type="predicted"/>
<dbReference type="Proteomes" id="UP000192756">
    <property type="component" value="Unassembled WGS sequence"/>
</dbReference>
<dbReference type="AlphaFoldDB" id="A0A1W2CZ38"/>
<accession>A0A1W2CZ38</accession>
<protein>
    <submittedName>
        <fullName evidence="2">Unsaturated rhamnogalacturonyl hydrolase</fullName>
    </submittedName>
</protein>
<evidence type="ECO:0000313" key="2">
    <source>
        <dbReference type="EMBL" id="SMC90481.1"/>
    </source>
</evidence>